<evidence type="ECO:0000256" key="1">
    <source>
        <dbReference type="SAM" id="MobiDB-lite"/>
    </source>
</evidence>
<evidence type="ECO:0000313" key="3">
    <source>
        <dbReference type="Proteomes" id="UP001459277"/>
    </source>
</evidence>
<feature type="region of interest" description="Disordered" evidence="1">
    <location>
        <begin position="184"/>
        <end position="246"/>
    </location>
</feature>
<name>A0AAW2C1Q9_9ROSI</name>
<evidence type="ECO:0000313" key="2">
    <source>
        <dbReference type="EMBL" id="KAK9992022.1"/>
    </source>
</evidence>
<sequence length="364" mass="39234">MGIQFYHPKVDTPSGKVVMALELIPTSGSLLGSDILEGTTVQPSTGCLRAMMLPTRLGPEMSGSRLKVQEWGQGRIMCCEAWARGLEAHGVPKDVDIAYCHEGDIALKRGSGPNVAFFPLMAILEGGVRFLVHPLIVDSPLLLYIDVRHTNFLPPSLTVGEALDLGPRYTTVEDLAPLLDESTKRVSQSRKVHVPVEEPKAQARIAEPGAVEGKDRTPPLAASRPKKKQHVGDQPPRVTSEAPSKTPPLGLVGIVIWEPVSDPRPTAQVRTDVVSSSRPKATQLTHILDERLKELAEDAEQEKALKDVVVATAKEKDKVAEAAKKKAQSSKKARLVAERKLAEAGDKLGGIELKLAEAASLNLA</sequence>
<proteinExistence type="predicted"/>
<protein>
    <submittedName>
        <fullName evidence="2">Uncharacterized protein</fullName>
    </submittedName>
</protein>
<dbReference type="EMBL" id="JAZDWU010000009">
    <property type="protein sequence ID" value="KAK9992022.1"/>
    <property type="molecule type" value="Genomic_DNA"/>
</dbReference>
<reference evidence="2 3" key="1">
    <citation type="submission" date="2024-01" db="EMBL/GenBank/DDBJ databases">
        <title>A telomere-to-telomere, gap-free genome of sweet tea (Lithocarpus litseifolius).</title>
        <authorList>
            <person name="Zhou J."/>
        </authorList>
    </citation>
    <scope>NUCLEOTIDE SEQUENCE [LARGE SCALE GENOMIC DNA]</scope>
    <source>
        <strain evidence="2">Zhou-2022a</strain>
        <tissue evidence="2">Leaf</tissue>
    </source>
</reference>
<dbReference type="AlphaFoldDB" id="A0AAW2C1Q9"/>
<keyword evidence="3" id="KW-1185">Reference proteome</keyword>
<dbReference type="Proteomes" id="UP001459277">
    <property type="component" value="Unassembled WGS sequence"/>
</dbReference>
<accession>A0AAW2C1Q9</accession>
<comment type="caution">
    <text evidence="2">The sequence shown here is derived from an EMBL/GenBank/DDBJ whole genome shotgun (WGS) entry which is preliminary data.</text>
</comment>
<organism evidence="2 3">
    <name type="scientific">Lithocarpus litseifolius</name>
    <dbReference type="NCBI Taxonomy" id="425828"/>
    <lineage>
        <taxon>Eukaryota</taxon>
        <taxon>Viridiplantae</taxon>
        <taxon>Streptophyta</taxon>
        <taxon>Embryophyta</taxon>
        <taxon>Tracheophyta</taxon>
        <taxon>Spermatophyta</taxon>
        <taxon>Magnoliopsida</taxon>
        <taxon>eudicotyledons</taxon>
        <taxon>Gunneridae</taxon>
        <taxon>Pentapetalae</taxon>
        <taxon>rosids</taxon>
        <taxon>fabids</taxon>
        <taxon>Fagales</taxon>
        <taxon>Fagaceae</taxon>
        <taxon>Lithocarpus</taxon>
    </lineage>
</organism>
<gene>
    <name evidence="2" type="ORF">SO802_027007</name>
</gene>